<dbReference type="AlphaFoldDB" id="G3MIL3"/>
<sequence length="353" mass="39460">PNIARSQTPPRNTHPLLETPPSSGYFETLRQREQERNMFGKSHGPQGTFRLEKPPPGGDSVSPQKLAFSSSNNAPTFGSYGNRGADTRLSQNATGPGGDHHVSIQGTWRGRTAERGKLWSRGRGTWSGRPPTPRRQQHGRPNSTSAGGGTKRSRGRMACQSVSDARCVLDRKRKCASEEDGKESVQPCEAHPNVGSSPDLAQLSSKMALMENLQQDTKHWVENHFCQNDPAPSPHTTDVHEVDESRLWPPDVDPEAVSYVIFLDIDRRSFFDEAKQPFLPGTLLYLFYGDPSVLLPTREHPFYKDNKESCVYFYLDCGTDYGSFLVAAPAVISWMDQKVPQRVKFWSMDIRNS</sequence>
<proteinExistence type="evidence at transcript level"/>
<feature type="compositionally biased region" description="Polar residues" evidence="1">
    <location>
        <begin position="61"/>
        <end position="76"/>
    </location>
</feature>
<feature type="non-terminal residue" evidence="2">
    <location>
        <position position="1"/>
    </location>
</feature>
<evidence type="ECO:0000256" key="1">
    <source>
        <dbReference type="SAM" id="MobiDB-lite"/>
    </source>
</evidence>
<feature type="compositionally biased region" description="Basic and acidic residues" evidence="1">
    <location>
        <begin position="29"/>
        <end position="38"/>
    </location>
</feature>
<name>G3MIL3_AMBMU</name>
<dbReference type="EMBL" id="JO841714">
    <property type="protein sequence ID" value="AEO33331.1"/>
    <property type="molecule type" value="mRNA"/>
</dbReference>
<feature type="region of interest" description="Disordered" evidence="1">
    <location>
        <begin position="178"/>
        <end position="200"/>
    </location>
</feature>
<reference evidence="2" key="1">
    <citation type="journal article" date="2011" name="PLoS ONE">
        <title>A deep insight into the sialotranscriptome of the gulf coast tick, Amblyomma maculatum.</title>
        <authorList>
            <person name="Karim S."/>
            <person name="Singh P."/>
            <person name="Ribeiro J.M."/>
        </authorList>
    </citation>
    <scope>NUCLEOTIDE SEQUENCE</scope>
    <source>
        <tissue evidence="2">Salivary gland</tissue>
    </source>
</reference>
<evidence type="ECO:0000313" key="2">
    <source>
        <dbReference type="EMBL" id="AEO33331.1"/>
    </source>
</evidence>
<protein>
    <submittedName>
        <fullName evidence="2">Uncharacterized protein</fullName>
    </submittedName>
</protein>
<feature type="region of interest" description="Disordered" evidence="1">
    <location>
        <begin position="1"/>
        <end position="163"/>
    </location>
</feature>
<feature type="compositionally biased region" description="Polar residues" evidence="1">
    <location>
        <begin position="1"/>
        <end position="11"/>
    </location>
</feature>
<organism evidence="2">
    <name type="scientific">Amblyomma maculatum</name>
    <name type="common">Gulf Coast tick</name>
    <dbReference type="NCBI Taxonomy" id="34609"/>
    <lineage>
        <taxon>Eukaryota</taxon>
        <taxon>Metazoa</taxon>
        <taxon>Ecdysozoa</taxon>
        <taxon>Arthropoda</taxon>
        <taxon>Chelicerata</taxon>
        <taxon>Arachnida</taxon>
        <taxon>Acari</taxon>
        <taxon>Parasitiformes</taxon>
        <taxon>Ixodida</taxon>
        <taxon>Ixodoidea</taxon>
        <taxon>Ixodidae</taxon>
        <taxon>Amblyomminae</taxon>
        <taxon>Amblyomma</taxon>
    </lineage>
</organism>
<accession>G3MIL3</accession>